<dbReference type="InterPro" id="IPR039421">
    <property type="entry name" value="Type_1_exporter"/>
</dbReference>
<dbReference type="Proteomes" id="UP000709466">
    <property type="component" value="Unassembled WGS sequence"/>
</dbReference>
<dbReference type="CDD" id="cd18584">
    <property type="entry name" value="ABC_6TM_AarD_CydD"/>
    <property type="match status" value="1"/>
</dbReference>
<keyword evidence="5 7" id="KW-1133">Transmembrane helix</keyword>
<proteinExistence type="predicted"/>
<feature type="transmembrane region" description="Helical" evidence="7">
    <location>
        <begin position="56"/>
        <end position="75"/>
    </location>
</feature>
<dbReference type="SUPFAM" id="SSF90123">
    <property type="entry name" value="ABC transporter transmembrane region"/>
    <property type="match status" value="1"/>
</dbReference>
<evidence type="ECO:0000256" key="3">
    <source>
        <dbReference type="ARBA" id="ARBA00022741"/>
    </source>
</evidence>
<dbReference type="InterPro" id="IPR014216">
    <property type="entry name" value="ABC_transptr_CydD"/>
</dbReference>
<organism evidence="10 11">
    <name type="scientific">Marivivens donghaensis</name>
    <dbReference type="NCBI Taxonomy" id="1699413"/>
    <lineage>
        <taxon>Bacteria</taxon>
        <taxon>Pseudomonadati</taxon>
        <taxon>Pseudomonadota</taxon>
        <taxon>Alphaproteobacteria</taxon>
        <taxon>Rhodobacterales</taxon>
        <taxon>Paracoccaceae</taxon>
        <taxon>Marivivens group</taxon>
        <taxon>Marivivens</taxon>
    </lineage>
</organism>
<evidence type="ECO:0000313" key="10">
    <source>
        <dbReference type="EMBL" id="NIY73642.1"/>
    </source>
</evidence>
<evidence type="ECO:0000313" key="11">
    <source>
        <dbReference type="Proteomes" id="UP000709466"/>
    </source>
</evidence>
<feature type="transmembrane region" description="Helical" evidence="7">
    <location>
        <begin position="239"/>
        <end position="264"/>
    </location>
</feature>
<evidence type="ECO:0000256" key="2">
    <source>
        <dbReference type="ARBA" id="ARBA00022692"/>
    </source>
</evidence>
<evidence type="ECO:0000256" key="1">
    <source>
        <dbReference type="ARBA" id="ARBA00004651"/>
    </source>
</evidence>
<dbReference type="InterPro" id="IPR017871">
    <property type="entry name" value="ABC_transporter-like_CS"/>
</dbReference>
<keyword evidence="4" id="KW-0067">ATP-binding</keyword>
<evidence type="ECO:0000256" key="4">
    <source>
        <dbReference type="ARBA" id="ARBA00022840"/>
    </source>
</evidence>
<keyword evidence="11" id="KW-1185">Reference proteome</keyword>
<comment type="subcellular location">
    <subcellularLocation>
        <location evidence="1">Cell membrane</location>
        <topology evidence="1">Multi-pass membrane protein</topology>
    </subcellularLocation>
</comment>
<dbReference type="InterPro" id="IPR003593">
    <property type="entry name" value="AAA+_ATPase"/>
</dbReference>
<dbReference type="Gene3D" id="3.40.50.300">
    <property type="entry name" value="P-loop containing nucleotide triphosphate hydrolases"/>
    <property type="match status" value="1"/>
</dbReference>
<dbReference type="InterPro" id="IPR011527">
    <property type="entry name" value="ABC1_TM_dom"/>
</dbReference>
<dbReference type="InterPro" id="IPR027417">
    <property type="entry name" value="P-loop_NTPase"/>
</dbReference>
<dbReference type="InterPro" id="IPR036640">
    <property type="entry name" value="ABC1_TM_sf"/>
</dbReference>
<dbReference type="Pfam" id="PF00664">
    <property type="entry name" value="ABC_membrane"/>
    <property type="match status" value="1"/>
</dbReference>
<dbReference type="SMART" id="SM00382">
    <property type="entry name" value="AAA"/>
    <property type="match status" value="1"/>
</dbReference>
<dbReference type="InterPro" id="IPR003439">
    <property type="entry name" value="ABC_transporter-like_ATP-bd"/>
</dbReference>
<dbReference type="PROSITE" id="PS50893">
    <property type="entry name" value="ABC_TRANSPORTER_2"/>
    <property type="match status" value="1"/>
</dbReference>
<keyword evidence="6 7" id="KW-0472">Membrane</keyword>
<evidence type="ECO:0000259" key="8">
    <source>
        <dbReference type="PROSITE" id="PS50893"/>
    </source>
</evidence>
<dbReference type="Pfam" id="PF00005">
    <property type="entry name" value="ABC_tran"/>
    <property type="match status" value="1"/>
</dbReference>
<feature type="domain" description="ABC transmembrane type-1" evidence="9">
    <location>
        <begin position="23"/>
        <end position="310"/>
    </location>
</feature>
<accession>A0ABX0VZX2</accession>
<gene>
    <name evidence="10" type="primary">cydD</name>
    <name evidence="10" type="ORF">HCZ30_14505</name>
</gene>
<dbReference type="PANTHER" id="PTHR24221">
    <property type="entry name" value="ATP-BINDING CASSETTE SUB-FAMILY B"/>
    <property type="match status" value="1"/>
</dbReference>
<dbReference type="EMBL" id="JAATOP010000012">
    <property type="protein sequence ID" value="NIY73642.1"/>
    <property type="molecule type" value="Genomic_DNA"/>
</dbReference>
<dbReference type="Gene3D" id="1.20.1560.10">
    <property type="entry name" value="ABC transporter type 1, transmembrane domain"/>
    <property type="match status" value="1"/>
</dbReference>
<protein>
    <submittedName>
        <fullName evidence="10">Thiol reductant ABC exporter subunit CydD</fullName>
    </submittedName>
</protein>
<name>A0ABX0VZX2_9RHOB</name>
<dbReference type="NCBIfam" id="TIGR02857">
    <property type="entry name" value="CydD"/>
    <property type="match status" value="1"/>
</dbReference>
<keyword evidence="3" id="KW-0547">Nucleotide-binding</keyword>
<feature type="transmembrane region" description="Helical" evidence="7">
    <location>
        <begin position="12"/>
        <end position="36"/>
    </location>
</feature>
<evidence type="ECO:0000256" key="5">
    <source>
        <dbReference type="ARBA" id="ARBA00022989"/>
    </source>
</evidence>
<feature type="transmembrane region" description="Helical" evidence="7">
    <location>
        <begin position="137"/>
        <end position="155"/>
    </location>
</feature>
<dbReference type="PROSITE" id="PS00211">
    <property type="entry name" value="ABC_TRANSPORTER_1"/>
    <property type="match status" value="1"/>
</dbReference>
<reference evidence="10 11" key="1">
    <citation type="submission" date="2020-03" db="EMBL/GenBank/DDBJ databases">
        <title>Bacterial isolates of synthetic phycosphere.</title>
        <authorList>
            <person name="Fu H."/>
            <person name="Moran M.A."/>
        </authorList>
    </citation>
    <scope>NUCLEOTIDE SEQUENCE [LARGE SCALE GENOMIC DNA]</scope>
    <source>
        <strain evidence="10 11">HF1</strain>
    </source>
</reference>
<dbReference type="SUPFAM" id="SSF52540">
    <property type="entry name" value="P-loop containing nucleoside triphosphate hydrolases"/>
    <property type="match status" value="1"/>
</dbReference>
<dbReference type="PROSITE" id="PS50929">
    <property type="entry name" value="ABC_TM1F"/>
    <property type="match status" value="1"/>
</dbReference>
<dbReference type="RefSeq" id="WP_167639028.1">
    <property type="nucleotide sequence ID" value="NZ_JAATOP010000012.1"/>
</dbReference>
<comment type="caution">
    <text evidence="10">The sequence shown here is derived from an EMBL/GenBank/DDBJ whole genome shotgun (WGS) entry which is preliminary data.</text>
</comment>
<evidence type="ECO:0000259" key="9">
    <source>
        <dbReference type="PROSITE" id="PS50929"/>
    </source>
</evidence>
<evidence type="ECO:0000256" key="6">
    <source>
        <dbReference type="ARBA" id="ARBA00023136"/>
    </source>
</evidence>
<evidence type="ECO:0000256" key="7">
    <source>
        <dbReference type="SAM" id="Phobius"/>
    </source>
</evidence>
<sequence length="547" mass="58027">MARRPKSSLDTLVAPVAPLLKQAAGLAVVGNLLWIAQGYVIARTIAGLLDAELAGIAPLTAAILFAVLGLIRAGLSYVGEGRAFEAADRLTRNLRTKLVTREAQAITLDYGAAGSIAALSGEKLDILQPYLTRFFPARARTMVVPIVILAIAFYYSWVVGLIFLITGPLIPVFMALVGKAAQSASEKQLDEVASMNDLLYDRLNALLDMRLLNAGERMQADFATRADSLRTRTMAVLRIAFLSSTLLELFSAIGIATIAVFLGFSLLGEISFGATGDPVTPFEVIFLLLLAPEFYQPLRDMSAAWHDRASAAALAKDFAKWDAAEVQPILGQGSTPLAGAMSLALSNVTINRGETRISYPDFGLTAGQSVALVGPSGVGKSTLLAAVAGLLEPSDGRITVHGLRLGDDTAKAWRERLGWMPQRPHFLGETLRRNVAFSDDDITEALRTAGVLEVVAALPEGDATVLGETGGGLSGGEARRITLARAIHARPALLLADEPTADLDAETAKIVTDGLLALQSRGTALLIATHDETLAARMDRVIRLEAA</sequence>
<feature type="domain" description="ABC transporter" evidence="8">
    <location>
        <begin position="340"/>
        <end position="547"/>
    </location>
</feature>
<keyword evidence="2 7" id="KW-0812">Transmembrane</keyword>
<dbReference type="PANTHER" id="PTHR24221:SF261">
    <property type="entry name" value="GLUTATHIONE_L-CYSTEINE TRANSPORT SYSTEM ATP-BINDING_PERMEASE PROTEIN CYDD"/>
    <property type="match status" value="1"/>
</dbReference>